<keyword evidence="1" id="KW-0472">Membrane</keyword>
<gene>
    <name evidence="4" type="ORF">So717_29140</name>
</gene>
<feature type="transmembrane region" description="Helical" evidence="1">
    <location>
        <begin position="191"/>
        <end position="216"/>
    </location>
</feature>
<dbReference type="PROSITE" id="PS50887">
    <property type="entry name" value="GGDEF"/>
    <property type="match status" value="1"/>
</dbReference>
<dbReference type="InterPro" id="IPR029787">
    <property type="entry name" value="Nucleotide_cyclase"/>
</dbReference>
<dbReference type="SMART" id="SM00267">
    <property type="entry name" value="GGDEF"/>
    <property type="match status" value="1"/>
</dbReference>
<dbReference type="RefSeq" id="WP_159978586.1">
    <property type="nucleotide sequence ID" value="NZ_BLIV01000005.1"/>
</dbReference>
<dbReference type="InterPro" id="IPR043128">
    <property type="entry name" value="Rev_trsase/Diguanyl_cyclase"/>
</dbReference>
<dbReference type="NCBIfam" id="TIGR00254">
    <property type="entry name" value="GGDEF"/>
    <property type="match status" value="1"/>
</dbReference>
<dbReference type="Pfam" id="PF00990">
    <property type="entry name" value="GGDEF"/>
    <property type="match status" value="1"/>
</dbReference>
<dbReference type="PANTHER" id="PTHR44757">
    <property type="entry name" value="DIGUANYLATE CYCLASE DGCP"/>
    <property type="match status" value="1"/>
</dbReference>
<protein>
    <recommendedName>
        <fullName evidence="6">Diguanylate cyclase/phosphodiesterase</fullName>
    </recommendedName>
</protein>
<reference evidence="4 5" key="1">
    <citation type="submission" date="2019-12" db="EMBL/GenBank/DDBJ databases">
        <title>Roseobacter cerasinus sp. nov., isolated from seawater around aquaculture.</title>
        <authorList>
            <person name="Muramatsu S."/>
            <person name="Takabe Y."/>
            <person name="Mori K."/>
            <person name="Takaichi S."/>
            <person name="Hanada S."/>
        </authorList>
    </citation>
    <scope>NUCLEOTIDE SEQUENCE [LARGE SCALE GENOMIC DNA]</scope>
    <source>
        <strain evidence="4 5">AI77</strain>
    </source>
</reference>
<evidence type="ECO:0000313" key="4">
    <source>
        <dbReference type="EMBL" id="GFE51161.1"/>
    </source>
</evidence>
<feature type="transmembrane region" description="Helical" evidence="1">
    <location>
        <begin position="20"/>
        <end position="38"/>
    </location>
</feature>
<dbReference type="CDD" id="cd01949">
    <property type="entry name" value="GGDEF"/>
    <property type="match status" value="1"/>
</dbReference>
<feature type="domain" description="EAL" evidence="2">
    <location>
        <begin position="401"/>
        <end position="652"/>
    </location>
</feature>
<dbReference type="Pfam" id="PF00563">
    <property type="entry name" value="EAL"/>
    <property type="match status" value="1"/>
</dbReference>
<evidence type="ECO:0000256" key="1">
    <source>
        <dbReference type="SAM" id="Phobius"/>
    </source>
</evidence>
<dbReference type="InterPro" id="IPR035919">
    <property type="entry name" value="EAL_sf"/>
</dbReference>
<sequence>MPNTTAPPEEESLFTSLKRCALPAVFVCGMTAAIVFGVHDMVQRAVDASVRAKADRDARHWASHVQEGFGDPATLLQTGLLSPAQQDLIDIAISHGNVFSFVLFDSDGRLVYSSDYGVSNTRAEQVEHPVASSVIRSQEPQIDIIKRPRVDGSHNLFVHAFTPIGDQNGQPRGAIGLYIDKSADAALYTKFMYLIGVVLPLICALLYALPALAFIMKREQAFARTRRVAALSRHDHLTGALNRQTMSRECQARFAKRPAGQSIGVFFLDVDNFKTINDENGHAFGDAYLNHLASILMGSVREGDLVGRMGGDEFVIALPNATINVMEAVSHAILDKAREPFEHKGRTIQSSVSIGYHLADTSMTAPEALQAADLALYHAKATGRNTAVAYFPALDTQKIRRKKIEMRLRDALERSEFEIAFQPITSSFEGKILGFEALVRLSFEDGTPLGPDEFIPIAEDCGLVQRIGEHVLTHAVETAKGWPEDVFVSVNLSPSQFDRADVAQMVERLLIRLDFPAHRLELEVTEGLLLGNKEHVSDQLAQLKRLGVRIAMDDFGTGYSSLGYLWKYEFDKLKIDKIFMEGLDFDKDRYREVIETIIVLGHKMGMTVVVEGVETAGQVEMLSELECDQYQGFLFGRPMSAAETGPALAKQQRDTPQSA</sequence>
<dbReference type="PROSITE" id="PS50883">
    <property type="entry name" value="EAL"/>
    <property type="match status" value="1"/>
</dbReference>
<dbReference type="Gene3D" id="3.20.20.450">
    <property type="entry name" value="EAL domain"/>
    <property type="match status" value="1"/>
</dbReference>
<dbReference type="CDD" id="cd01948">
    <property type="entry name" value="EAL"/>
    <property type="match status" value="1"/>
</dbReference>
<evidence type="ECO:0000313" key="5">
    <source>
        <dbReference type="Proteomes" id="UP000436522"/>
    </source>
</evidence>
<evidence type="ECO:0008006" key="6">
    <source>
        <dbReference type="Google" id="ProtNLM"/>
    </source>
</evidence>
<dbReference type="InterPro" id="IPR052155">
    <property type="entry name" value="Biofilm_reg_signaling"/>
</dbReference>
<dbReference type="InterPro" id="IPR001633">
    <property type="entry name" value="EAL_dom"/>
</dbReference>
<dbReference type="PANTHER" id="PTHR44757:SF2">
    <property type="entry name" value="BIOFILM ARCHITECTURE MAINTENANCE PROTEIN MBAA"/>
    <property type="match status" value="1"/>
</dbReference>
<comment type="caution">
    <text evidence="4">The sequence shown here is derived from an EMBL/GenBank/DDBJ whole genome shotgun (WGS) entry which is preliminary data.</text>
</comment>
<dbReference type="AlphaFoldDB" id="A0A640VVP2"/>
<dbReference type="InterPro" id="IPR000160">
    <property type="entry name" value="GGDEF_dom"/>
</dbReference>
<dbReference type="Proteomes" id="UP000436522">
    <property type="component" value="Unassembled WGS sequence"/>
</dbReference>
<keyword evidence="5" id="KW-1185">Reference proteome</keyword>
<dbReference type="CDD" id="cd18773">
    <property type="entry name" value="PDC1_HK_sensor"/>
    <property type="match status" value="1"/>
</dbReference>
<name>A0A640VVP2_9RHOB</name>
<dbReference type="OrthoDB" id="9814202at2"/>
<dbReference type="Gene3D" id="3.30.70.270">
    <property type="match status" value="1"/>
</dbReference>
<dbReference type="SMART" id="SM00052">
    <property type="entry name" value="EAL"/>
    <property type="match status" value="1"/>
</dbReference>
<keyword evidence="1" id="KW-1133">Transmembrane helix</keyword>
<accession>A0A640VVP2</accession>
<proteinExistence type="predicted"/>
<dbReference type="EMBL" id="BLIV01000005">
    <property type="protein sequence ID" value="GFE51161.1"/>
    <property type="molecule type" value="Genomic_DNA"/>
</dbReference>
<dbReference type="SUPFAM" id="SSF141868">
    <property type="entry name" value="EAL domain-like"/>
    <property type="match status" value="1"/>
</dbReference>
<organism evidence="4 5">
    <name type="scientific">Roseobacter cerasinus</name>
    <dbReference type="NCBI Taxonomy" id="2602289"/>
    <lineage>
        <taxon>Bacteria</taxon>
        <taxon>Pseudomonadati</taxon>
        <taxon>Pseudomonadota</taxon>
        <taxon>Alphaproteobacteria</taxon>
        <taxon>Rhodobacterales</taxon>
        <taxon>Roseobacteraceae</taxon>
        <taxon>Roseobacter</taxon>
    </lineage>
</organism>
<evidence type="ECO:0000259" key="3">
    <source>
        <dbReference type="PROSITE" id="PS50887"/>
    </source>
</evidence>
<evidence type="ECO:0000259" key="2">
    <source>
        <dbReference type="PROSITE" id="PS50883"/>
    </source>
</evidence>
<feature type="domain" description="GGDEF" evidence="3">
    <location>
        <begin position="261"/>
        <end position="392"/>
    </location>
</feature>
<keyword evidence="1" id="KW-0812">Transmembrane</keyword>
<dbReference type="SUPFAM" id="SSF55073">
    <property type="entry name" value="Nucleotide cyclase"/>
    <property type="match status" value="1"/>
</dbReference>